<reference evidence="3" key="2">
    <citation type="submission" date="2008-08" db="EMBL/GenBank/DDBJ databases">
        <authorList>
            <consortium name="Diatom Consortium"/>
            <person name="Grigoriev I."/>
            <person name="Grimwood J."/>
            <person name="Kuo A."/>
            <person name="Otillar R.P."/>
            <person name="Salamov A."/>
            <person name="Detter J.C."/>
            <person name="Lindquist E."/>
            <person name="Shapiro H."/>
            <person name="Lucas S."/>
            <person name="Glavina del Rio T."/>
            <person name="Pitluck S."/>
            <person name="Rokhsar D."/>
            <person name="Bowler C."/>
        </authorList>
    </citation>
    <scope>GENOME REANNOTATION</scope>
    <source>
        <strain evidence="3">CCAP 1055/1</strain>
    </source>
</reference>
<accession>B5Y4Q5</accession>
<dbReference type="GO" id="GO:0016491">
    <property type="term" value="F:oxidoreductase activity"/>
    <property type="evidence" value="ECO:0007669"/>
    <property type="project" value="InterPro"/>
</dbReference>
<dbReference type="SUPFAM" id="SSF51905">
    <property type="entry name" value="FAD/NAD(P)-binding domain"/>
    <property type="match status" value="1"/>
</dbReference>
<gene>
    <name evidence="2" type="ORF">PHATR_43904</name>
</gene>
<dbReference type="KEGG" id="pti:PHATR_43904"/>
<dbReference type="STRING" id="556484.B5Y4Q5"/>
<dbReference type="PANTHER" id="PTHR43734:SF1">
    <property type="entry name" value="PHYTOENE DESATURASE"/>
    <property type="match status" value="1"/>
</dbReference>
<organism evidence="2 3">
    <name type="scientific">Phaeodactylum tricornutum (strain CCAP 1055/1)</name>
    <dbReference type="NCBI Taxonomy" id="556484"/>
    <lineage>
        <taxon>Eukaryota</taxon>
        <taxon>Sar</taxon>
        <taxon>Stramenopiles</taxon>
        <taxon>Ochrophyta</taxon>
        <taxon>Bacillariophyta</taxon>
        <taxon>Bacillariophyceae</taxon>
        <taxon>Bacillariophycidae</taxon>
        <taxon>Naviculales</taxon>
        <taxon>Phaeodactylaceae</taxon>
        <taxon>Phaeodactylum</taxon>
    </lineage>
</organism>
<dbReference type="InterPro" id="IPR002937">
    <property type="entry name" value="Amino_oxidase"/>
</dbReference>
<name>B5Y4Q5_PHATC</name>
<dbReference type="InterPro" id="IPR036188">
    <property type="entry name" value="FAD/NAD-bd_sf"/>
</dbReference>
<dbReference type="Pfam" id="PF01593">
    <property type="entry name" value="Amino_oxidase"/>
    <property type="match status" value="1"/>
</dbReference>
<feature type="domain" description="Amine oxidase" evidence="1">
    <location>
        <begin position="132"/>
        <end position="442"/>
    </location>
</feature>
<sequence>MQSRVCHFRFRWDPSGDPSKIRNLVMRSRQSSRRPGHAHEKGSARVTQTAGLFAMRDALGILALAWCSRSRNSCSSSIAVGSFASPLSPPPGRNRATQRQLVVAHQTNSQQSVVGGSTRKSRRVVVVGGGVGGLATAARVAVASPSTEVIILEKNDFVGGRCGSFNVDVPGKGTFRHERGPSLLLLPHVYREIFEYCGSTPEENGLEMKQCTPAYQVVFSDGDCIQLGFPRASDKVERSEEELKSRRKMDTFERNGAAKWDAYMKTCEAFLDCGLPNFIEQRLDMKSFPAFIREALRDFGKGWPLKPHSDVLDSFFESDKMRAMASFQDLYVGLEPYRNNQLLGGGVLTTTAPAVFGLLAAIELHPTNAKCGVYAPIGGFQAVSLALEKLARSCGVKTLTGRAVSEVTDEGVFYVETQANATETKFLSADLVVVNADFPYATQSLISKSETRYSPRFDWDDRFLYSSGVIAFHWSVGRSLDDLYTHNVFMVSGSRKKVEESWSVLRDASTSSFDFEDAEFNFYVHRPMATDSTAAPQGLDAILILVPCPTLLRDPANMHLSRDESIAAYKNQISEGSINILRRKVIQRLTAIPSLATFGSDDILDEHVDTPGTYADRFHCGAGSPFALSHGFKQLSLARPGPTSQKHHKLIFTGASVRPGNGVPLVLIGAKGAEEAILSKLRDTSKDVQWESKNAW</sequence>
<dbReference type="GeneID" id="7204310"/>
<dbReference type="PANTHER" id="PTHR43734">
    <property type="entry name" value="PHYTOENE DESATURASE"/>
    <property type="match status" value="1"/>
</dbReference>
<dbReference type="RefSeq" id="XP_002186335.1">
    <property type="nucleotide sequence ID" value="XM_002186299.1"/>
</dbReference>
<dbReference type="OMA" id="FDFGPNT"/>
<dbReference type="SMR" id="B5Y4Q5"/>
<evidence type="ECO:0000313" key="2">
    <source>
        <dbReference type="EMBL" id="ACI65805.1"/>
    </source>
</evidence>
<keyword evidence="3" id="KW-1185">Reference proteome</keyword>
<dbReference type="InParanoid" id="B5Y4Q5"/>
<evidence type="ECO:0000313" key="3">
    <source>
        <dbReference type="Proteomes" id="UP000000759"/>
    </source>
</evidence>
<dbReference type="OrthoDB" id="7777654at2759"/>
<dbReference type="EMBL" id="CP001142">
    <property type="protein sequence ID" value="ACI65805.1"/>
    <property type="molecule type" value="Genomic_DNA"/>
</dbReference>
<dbReference type="Proteomes" id="UP000000759">
    <property type="component" value="Chromosome 3"/>
</dbReference>
<dbReference type="eggNOG" id="ENOG502RYSM">
    <property type="taxonomic scope" value="Eukaryota"/>
</dbReference>
<protein>
    <submittedName>
        <fullName evidence="2">Phytoene desaturase. zeta-carotene desaturase. bacterial-like protein</fullName>
    </submittedName>
</protein>
<dbReference type="HOGENOM" id="CLU_019722_2_1_1"/>
<evidence type="ECO:0000259" key="1">
    <source>
        <dbReference type="Pfam" id="PF01593"/>
    </source>
</evidence>
<dbReference type="PaxDb" id="2850-Phatr43904"/>
<dbReference type="AlphaFoldDB" id="B5Y4Q5"/>
<proteinExistence type="predicted"/>
<dbReference type="Gene3D" id="3.50.50.60">
    <property type="entry name" value="FAD/NAD(P)-binding domain"/>
    <property type="match status" value="2"/>
</dbReference>
<reference evidence="2 3" key="1">
    <citation type="journal article" date="2008" name="Nature">
        <title>The Phaeodactylum genome reveals the evolutionary history of diatom genomes.</title>
        <authorList>
            <person name="Bowler C."/>
            <person name="Allen A.E."/>
            <person name="Badger J.H."/>
            <person name="Grimwood J."/>
            <person name="Jabbari K."/>
            <person name="Kuo A."/>
            <person name="Maheswari U."/>
            <person name="Martens C."/>
            <person name="Maumus F."/>
            <person name="Otillar R.P."/>
            <person name="Rayko E."/>
            <person name="Salamov A."/>
            <person name="Vandepoele K."/>
            <person name="Beszteri B."/>
            <person name="Gruber A."/>
            <person name="Heijde M."/>
            <person name="Katinka M."/>
            <person name="Mock T."/>
            <person name="Valentin K."/>
            <person name="Verret F."/>
            <person name="Berges J.A."/>
            <person name="Brownlee C."/>
            <person name="Cadoret J.P."/>
            <person name="Chiovitti A."/>
            <person name="Choi C.J."/>
            <person name="Coesel S."/>
            <person name="De Martino A."/>
            <person name="Detter J.C."/>
            <person name="Durkin C."/>
            <person name="Falciatore A."/>
            <person name="Fournet J."/>
            <person name="Haruta M."/>
            <person name="Huysman M.J."/>
            <person name="Jenkins B.D."/>
            <person name="Jiroutova K."/>
            <person name="Jorgensen R.E."/>
            <person name="Joubert Y."/>
            <person name="Kaplan A."/>
            <person name="Kroger N."/>
            <person name="Kroth P.G."/>
            <person name="La Roche J."/>
            <person name="Lindquist E."/>
            <person name="Lommer M."/>
            <person name="Martin-Jezequel V."/>
            <person name="Lopez P.J."/>
            <person name="Lucas S."/>
            <person name="Mangogna M."/>
            <person name="McGinnis K."/>
            <person name="Medlin L.K."/>
            <person name="Montsant A."/>
            <person name="Oudot-Le Secq M.P."/>
            <person name="Napoli C."/>
            <person name="Obornik M."/>
            <person name="Parker M.S."/>
            <person name="Petit J.L."/>
            <person name="Porcel B.M."/>
            <person name="Poulsen N."/>
            <person name="Robison M."/>
            <person name="Rychlewski L."/>
            <person name="Rynearson T.A."/>
            <person name="Schmutz J."/>
            <person name="Shapiro H."/>
            <person name="Siaut M."/>
            <person name="Stanley M."/>
            <person name="Sussman M.R."/>
            <person name="Taylor A.R."/>
            <person name="Vardi A."/>
            <person name="von Dassow P."/>
            <person name="Vyverman W."/>
            <person name="Willis A."/>
            <person name="Wyrwicz L.S."/>
            <person name="Rokhsar D.S."/>
            <person name="Weissenbach J."/>
            <person name="Armbrust E.V."/>
            <person name="Green B.R."/>
            <person name="Van de Peer Y."/>
            <person name="Grigoriev I.V."/>
        </authorList>
    </citation>
    <scope>NUCLEOTIDE SEQUENCE [LARGE SCALE GENOMIC DNA]</scope>
    <source>
        <strain evidence="2 3">CCAP 1055/1</strain>
    </source>
</reference>